<name>A0AAN4W023_9BACT</name>
<dbReference type="SMART" id="SM00642">
    <property type="entry name" value="Aamy"/>
    <property type="match status" value="1"/>
</dbReference>
<accession>A0AAN4W023</accession>
<dbReference type="RefSeq" id="WP_338238400.1">
    <property type="nucleotide sequence ID" value="NZ_BQKE01000002.1"/>
</dbReference>
<gene>
    <name evidence="2" type="ORF">PEDI_37530</name>
</gene>
<dbReference type="InterPro" id="IPR006047">
    <property type="entry name" value="GH13_cat_dom"/>
</dbReference>
<sequence>MKKLFYGLGLLSVLSLSACSEEQKQETADSKVSQSIETPFFWENANVYFLLTDRFQNGDKSNDLNFERTKETGPLRGFMGGDIKGITQKIEEGYFTDLGINAIWFTPVVEQVHGSVDEGTGETYAYHGYWAKDWTALDPNFGTMTELEELIEKAHAKGIRVLLDVVINHTGPVTEQDPVYPSDWVRIKPKCAYNSYETYVDCTLVENLPDVLTNSDQEVALPPHLVEKWKKEGRLDEEVASLNAFFERTGLPRAPRFYIMKWLSDYVRKYGVDGFRVDTVKHTEAGIWEELRKVVVEAFADWKKEHPAKKLDDNDFYMVGEVYNYVISSGRDFSYDGDTTVNFFDNGFKSLINFEFKYDAQKPYEELFAKYDAQLSGVLSDKSVMNYLTSHDDGAPFDPDRSRAMEAATKLLLTPGATQIYYGDETIRPLVYEGAVGDANLRTFMNWEELSENVERGGHKAQDVFNHYARLGKFRIAHPAVGAGRHQMISESPYVFSRKLDKDGFQDQVVVALDLTEDQKEISVSDVFQEGDKVMDYYSGQTATVKDGKVAIKAKNGILLIGK</sequence>
<dbReference type="AlphaFoldDB" id="A0AAN4W023"/>
<dbReference type="PROSITE" id="PS51257">
    <property type="entry name" value="PROKAR_LIPOPROTEIN"/>
    <property type="match status" value="1"/>
</dbReference>
<dbReference type="Gene3D" id="3.20.20.80">
    <property type="entry name" value="Glycosidases"/>
    <property type="match status" value="1"/>
</dbReference>
<evidence type="ECO:0000313" key="2">
    <source>
        <dbReference type="EMBL" id="GJM63201.1"/>
    </source>
</evidence>
<comment type="caution">
    <text evidence="2">The sequence shown here is derived from an EMBL/GenBank/DDBJ whole genome shotgun (WGS) entry which is preliminary data.</text>
</comment>
<dbReference type="Pfam" id="PF00128">
    <property type="entry name" value="Alpha-amylase"/>
    <property type="match status" value="1"/>
</dbReference>
<dbReference type="PANTHER" id="PTHR10357:SF209">
    <property type="entry name" value="PERIPLASMIC ALPHA-AMYLASE"/>
    <property type="match status" value="1"/>
</dbReference>
<evidence type="ECO:0000259" key="1">
    <source>
        <dbReference type="SMART" id="SM00642"/>
    </source>
</evidence>
<proteinExistence type="predicted"/>
<keyword evidence="3" id="KW-1185">Reference proteome</keyword>
<dbReference type="SUPFAM" id="SSF51445">
    <property type="entry name" value="(Trans)glycosidases"/>
    <property type="match status" value="1"/>
</dbReference>
<dbReference type="GO" id="GO:0005975">
    <property type="term" value="P:carbohydrate metabolic process"/>
    <property type="evidence" value="ECO:0007669"/>
    <property type="project" value="InterPro"/>
</dbReference>
<dbReference type="InterPro" id="IPR017853">
    <property type="entry name" value="GH"/>
</dbReference>
<dbReference type="Proteomes" id="UP001310022">
    <property type="component" value="Unassembled WGS sequence"/>
</dbReference>
<reference evidence="2 3" key="1">
    <citation type="submission" date="2021-12" db="EMBL/GenBank/DDBJ databases">
        <title>Genome sequencing of bacteria with rrn-lacking chromosome and rrn-plasmid.</title>
        <authorList>
            <person name="Anda M."/>
            <person name="Iwasaki W."/>
        </authorList>
    </citation>
    <scope>NUCLEOTIDE SEQUENCE [LARGE SCALE GENOMIC DNA]</scope>
    <source>
        <strain evidence="2 3">NBRC 15940</strain>
    </source>
</reference>
<feature type="domain" description="Glycosyl hydrolase family 13 catalytic" evidence="1">
    <location>
        <begin position="49"/>
        <end position="475"/>
    </location>
</feature>
<dbReference type="PANTHER" id="PTHR10357">
    <property type="entry name" value="ALPHA-AMYLASE FAMILY MEMBER"/>
    <property type="match status" value="1"/>
</dbReference>
<dbReference type="EMBL" id="BQKE01000002">
    <property type="protein sequence ID" value="GJM63201.1"/>
    <property type="molecule type" value="Genomic_DNA"/>
</dbReference>
<evidence type="ECO:0000313" key="3">
    <source>
        <dbReference type="Proteomes" id="UP001310022"/>
    </source>
</evidence>
<organism evidence="2 3">
    <name type="scientific">Persicobacter diffluens</name>
    <dbReference type="NCBI Taxonomy" id="981"/>
    <lineage>
        <taxon>Bacteria</taxon>
        <taxon>Pseudomonadati</taxon>
        <taxon>Bacteroidota</taxon>
        <taxon>Cytophagia</taxon>
        <taxon>Cytophagales</taxon>
        <taxon>Persicobacteraceae</taxon>
        <taxon>Persicobacter</taxon>
    </lineage>
</organism>
<protein>
    <recommendedName>
        <fullName evidence="1">Glycosyl hydrolase family 13 catalytic domain-containing protein</fullName>
    </recommendedName>
</protein>